<dbReference type="Gene3D" id="3.30.830.10">
    <property type="entry name" value="Metalloenzyme, LuxS/M16 peptidase-like"/>
    <property type="match status" value="2"/>
</dbReference>
<feature type="domain" description="Peptidase M16 C-terminal" evidence="8">
    <location>
        <begin position="203"/>
        <end position="381"/>
    </location>
</feature>
<dbReference type="EMBL" id="CP007128">
    <property type="protein sequence ID" value="AHG88797.1"/>
    <property type="molecule type" value="Genomic_DNA"/>
</dbReference>
<reference evidence="9 10" key="1">
    <citation type="journal article" date="2014" name="Genome Announc.">
        <title>Genome Sequence and Methylome of Soil Bacterium Gemmatirosa kalamazoonensis KBS708T, a Member of the Rarely Cultivated Gemmatimonadetes Phylum.</title>
        <authorList>
            <person name="Debruyn J.M."/>
            <person name="Radosevich M."/>
            <person name="Wommack K.E."/>
            <person name="Polson S.W."/>
            <person name="Hauser L.J."/>
            <person name="Fawaz M.N."/>
            <person name="Korlach J."/>
            <person name="Tsai Y.C."/>
        </authorList>
    </citation>
    <scope>NUCLEOTIDE SEQUENCE [LARGE SCALE GENOMIC DNA]</scope>
    <source>
        <strain evidence="9 10">KBS708</strain>
    </source>
</reference>
<dbReference type="PANTHER" id="PTHR43690">
    <property type="entry name" value="NARDILYSIN"/>
    <property type="match status" value="1"/>
</dbReference>
<keyword evidence="5" id="KW-0482">Metalloprotease</keyword>
<keyword evidence="6" id="KW-0732">Signal</keyword>
<dbReference type="InterPro" id="IPR011249">
    <property type="entry name" value="Metalloenz_LuxS/M16"/>
</dbReference>
<comment type="similarity">
    <text evidence="1">Belongs to the peptidase M16 family.</text>
</comment>
<keyword evidence="4" id="KW-0862">Zinc</keyword>
<dbReference type="STRING" id="861299.J421_1260"/>
<dbReference type="AlphaFoldDB" id="W0RED4"/>
<evidence type="ECO:0000313" key="10">
    <source>
        <dbReference type="Proteomes" id="UP000019151"/>
    </source>
</evidence>
<accession>W0RED4</accession>
<gene>
    <name evidence="9" type="ORF">J421_1260</name>
</gene>
<dbReference type="Pfam" id="PF00675">
    <property type="entry name" value="Peptidase_M16"/>
    <property type="match status" value="1"/>
</dbReference>
<name>W0RED4_9BACT</name>
<dbReference type="KEGG" id="gba:J421_1260"/>
<evidence type="ECO:0000256" key="3">
    <source>
        <dbReference type="ARBA" id="ARBA00022801"/>
    </source>
</evidence>
<evidence type="ECO:0000259" key="7">
    <source>
        <dbReference type="Pfam" id="PF00675"/>
    </source>
</evidence>
<keyword evidence="10" id="KW-1185">Reference proteome</keyword>
<feature type="signal peptide" evidence="6">
    <location>
        <begin position="1"/>
        <end position="28"/>
    </location>
</feature>
<dbReference type="OrthoDB" id="9811314at2"/>
<dbReference type="HOGENOM" id="CLU_009902_1_0_0"/>
<dbReference type="GO" id="GO:0008237">
    <property type="term" value="F:metallopeptidase activity"/>
    <property type="evidence" value="ECO:0007669"/>
    <property type="project" value="UniProtKB-KW"/>
</dbReference>
<keyword evidence="2" id="KW-0645">Protease</keyword>
<evidence type="ECO:0000256" key="4">
    <source>
        <dbReference type="ARBA" id="ARBA00022833"/>
    </source>
</evidence>
<dbReference type="Proteomes" id="UP000019151">
    <property type="component" value="Chromosome"/>
</dbReference>
<proteinExistence type="inferred from homology"/>
<dbReference type="InParanoid" id="W0RED4"/>
<protein>
    <submittedName>
        <fullName evidence="9">Peptidase M16 domain protein</fullName>
    </submittedName>
</protein>
<evidence type="ECO:0000256" key="1">
    <source>
        <dbReference type="ARBA" id="ARBA00007261"/>
    </source>
</evidence>
<feature type="chain" id="PRO_5004794875" evidence="6">
    <location>
        <begin position="29"/>
        <end position="472"/>
    </location>
</feature>
<evidence type="ECO:0000256" key="2">
    <source>
        <dbReference type="ARBA" id="ARBA00022670"/>
    </source>
</evidence>
<evidence type="ECO:0000256" key="6">
    <source>
        <dbReference type="SAM" id="SignalP"/>
    </source>
</evidence>
<dbReference type="Pfam" id="PF05193">
    <property type="entry name" value="Peptidase_M16_C"/>
    <property type="match status" value="1"/>
</dbReference>
<dbReference type="SUPFAM" id="SSF63411">
    <property type="entry name" value="LuxS/MPP-like metallohydrolase"/>
    <property type="match status" value="2"/>
</dbReference>
<dbReference type="InterPro" id="IPR050626">
    <property type="entry name" value="Peptidase_M16"/>
</dbReference>
<evidence type="ECO:0000259" key="8">
    <source>
        <dbReference type="Pfam" id="PF05193"/>
    </source>
</evidence>
<dbReference type="eggNOG" id="COG0612">
    <property type="taxonomic scope" value="Bacteria"/>
</dbReference>
<organism evidence="9 10">
    <name type="scientific">Gemmatirosa kalamazoonensis</name>
    <dbReference type="NCBI Taxonomy" id="861299"/>
    <lineage>
        <taxon>Bacteria</taxon>
        <taxon>Pseudomonadati</taxon>
        <taxon>Gemmatimonadota</taxon>
        <taxon>Gemmatimonadia</taxon>
        <taxon>Gemmatimonadales</taxon>
        <taxon>Gemmatimonadaceae</taxon>
        <taxon>Gemmatirosa</taxon>
    </lineage>
</organism>
<keyword evidence="3" id="KW-0378">Hydrolase</keyword>
<sequence length="472" mass="51945">MRKSVIRRLAVARLAAAALTLLAAPAFAQTRAELEKVIRRQVLPNGLEVIVVENHGVPIATVEIDVKNGAFTQSPDYAGLAHMYEHMFFKASKDYPDPEQFTQRATELGAQFNGSTKEEVVNYYLTLPADSAKAGMRFLASSLRAPLFRDDELAAEKEVVLGEYDRNEAGPGFAFSQKMTELLYPGQFSRKNTIGDREVLRTVTPAKMREIQTRYYLPNNSALVVTGDVTPDSVFAWARAFYGDWEKGPDPFVANPIPPIPAIPQSQGVISEAPVSAVTVLIQWQGPSVRKDPASTYAADVFSDALNSEDSRFQKRLVDSGLWQGVVVNYYTLDQNGPISISGQTSPDKLRRALAALYDEIAKTDDPGYFSADELKRVKAQRAVESAFGAERTSGLTHTVGFWWAVADLDYFMGYVDNMAMQTPEDLRRYAARYIVGKPRIAGVLLSPQARASLGLKETDLVGPASTSRTTP</sequence>
<dbReference type="GO" id="GO:0006508">
    <property type="term" value="P:proteolysis"/>
    <property type="evidence" value="ECO:0007669"/>
    <property type="project" value="UniProtKB-KW"/>
</dbReference>
<evidence type="ECO:0000256" key="5">
    <source>
        <dbReference type="ARBA" id="ARBA00023049"/>
    </source>
</evidence>
<dbReference type="RefSeq" id="WP_025410322.1">
    <property type="nucleotide sequence ID" value="NZ_CP007128.1"/>
</dbReference>
<dbReference type="GO" id="GO:0046872">
    <property type="term" value="F:metal ion binding"/>
    <property type="evidence" value="ECO:0007669"/>
    <property type="project" value="InterPro"/>
</dbReference>
<feature type="domain" description="Peptidase M16 N-terminal" evidence="7">
    <location>
        <begin position="49"/>
        <end position="171"/>
    </location>
</feature>
<dbReference type="InterPro" id="IPR011765">
    <property type="entry name" value="Pept_M16_N"/>
</dbReference>
<dbReference type="InterPro" id="IPR007863">
    <property type="entry name" value="Peptidase_M16_C"/>
</dbReference>
<evidence type="ECO:0000313" key="9">
    <source>
        <dbReference type="EMBL" id="AHG88797.1"/>
    </source>
</evidence>
<dbReference type="PANTHER" id="PTHR43690:SF17">
    <property type="entry name" value="PROTEIN YHJJ"/>
    <property type="match status" value="1"/>
</dbReference>